<accession>A0ABW0NQE1</accession>
<dbReference type="InterPro" id="IPR052712">
    <property type="entry name" value="Acid_resist_chaperone_HdeD"/>
</dbReference>
<gene>
    <name evidence="2" type="ORF">ACFPJ4_08310</name>
</gene>
<comment type="caution">
    <text evidence="2">The sequence shown here is derived from an EMBL/GenBank/DDBJ whole genome shotgun (WGS) entry which is preliminary data.</text>
</comment>
<dbReference type="Pfam" id="PF03729">
    <property type="entry name" value="DUF308"/>
    <property type="match status" value="2"/>
</dbReference>
<feature type="transmembrane region" description="Helical" evidence="1">
    <location>
        <begin position="12"/>
        <end position="41"/>
    </location>
</feature>
<keyword evidence="1" id="KW-0472">Membrane</keyword>
<feature type="transmembrane region" description="Helical" evidence="1">
    <location>
        <begin position="139"/>
        <end position="156"/>
    </location>
</feature>
<sequence>MSAGRGTPAAPAVVAGGGLAAWVVPALRAAAALVVGLAITFTAAHSAAFGLIAFGLYAVVAGAVLLAGSVGGRSERRSRSPLLAQGIVTVLAGVAALAVPTGGAYFFVWVVSAWAIITGALELVGGIRARGRLASARDAMILGVLTLALGIAFLVVPPDYRQSLGGIEKVTGTLTASVVLVGIFGAWAIVTGVLLGIGAVSARGPRNSNQEETA</sequence>
<feature type="transmembrane region" description="Helical" evidence="1">
    <location>
        <begin position="82"/>
        <end position="100"/>
    </location>
</feature>
<evidence type="ECO:0000313" key="2">
    <source>
        <dbReference type="EMBL" id="MFC5502240.1"/>
    </source>
</evidence>
<evidence type="ECO:0000256" key="1">
    <source>
        <dbReference type="SAM" id="Phobius"/>
    </source>
</evidence>
<keyword evidence="3" id="KW-1185">Reference proteome</keyword>
<feature type="transmembrane region" description="Helical" evidence="1">
    <location>
        <begin position="176"/>
        <end position="200"/>
    </location>
</feature>
<feature type="transmembrane region" description="Helical" evidence="1">
    <location>
        <begin position="47"/>
        <end position="70"/>
    </location>
</feature>
<dbReference type="Proteomes" id="UP001596039">
    <property type="component" value="Unassembled WGS sequence"/>
</dbReference>
<dbReference type="InterPro" id="IPR005325">
    <property type="entry name" value="DUF308_memb"/>
</dbReference>
<name>A0ABW0NQE1_9MICO</name>
<protein>
    <submittedName>
        <fullName evidence="2">HdeD family acid-resistance protein</fullName>
    </submittedName>
</protein>
<keyword evidence="1" id="KW-1133">Transmembrane helix</keyword>
<evidence type="ECO:0000313" key="3">
    <source>
        <dbReference type="Proteomes" id="UP001596039"/>
    </source>
</evidence>
<dbReference type="RefSeq" id="WP_386739940.1">
    <property type="nucleotide sequence ID" value="NZ_JBHSMG010000002.1"/>
</dbReference>
<organism evidence="2 3">
    <name type="scientific">Lysinimonas soli</name>
    <dbReference type="NCBI Taxonomy" id="1074233"/>
    <lineage>
        <taxon>Bacteria</taxon>
        <taxon>Bacillati</taxon>
        <taxon>Actinomycetota</taxon>
        <taxon>Actinomycetes</taxon>
        <taxon>Micrococcales</taxon>
        <taxon>Microbacteriaceae</taxon>
        <taxon>Lysinimonas</taxon>
    </lineage>
</organism>
<proteinExistence type="predicted"/>
<dbReference type="PANTHER" id="PTHR34989">
    <property type="entry name" value="PROTEIN HDED"/>
    <property type="match status" value="1"/>
</dbReference>
<reference evidence="3" key="1">
    <citation type="journal article" date="2019" name="Int. J. Syst. Evol. Microbiol.">
        <title>The Global Catalogue of Microorganisms (GCM) 10K type strain sequencing project: providing services to taxonomists for standard genome sequencing and annotation.</title>
        <authorList>
            <consortium name="The Broad Institute Genomics Platform"/>
            <consortium name="The Broad Institute Genome Sequencing Center for Infectious Disease"/>
            <person name="Wu L."/>
            <person name="Ma J."/>
        </authorList>
    </citation>
    <scope>NUCLEOTIDE SEQUENCE [LARGE SCALE GENOMIC DNA]</scope>
    <source>
        <strain evidence="3">CGMCC 4.6997</strain>
    </source>
</reference>
<feature type="transmembrane region" description="Helical" evidence="1">
    <location>
        <begin position="106"/>
        <end position="127"/>
    </location>
</feature>
<dbReference type="EMBL" id="JBHSMG010000002">
    <property type="protein sequence ID" value="MFC5502240.1"/>
    <property type="molecule type" value="Genomic_DNA"/>
</dbReference>
<keyword evidence="1" id="KW-0812">Transmembrane</keyword>
<dbReference type="PANTHER" id="PTHR34989:SF1">
    <property type="entry name" value="PROTEIN HDED"/>
    <property type="match status" value="1"/>
</dbReference>